<reference evidence="3 4" key="1">
    <citation type="submission" date="2018-08" db="EMBL/GenBank/DDBJ databases">
        <title>A genome reference for cultivated species of the human gut microbiota.</title>
        <authorList>
            <person name="Zou Y."/>
            <person name="Xue W."/>
            <person name="Luo G."/>
        </authorList>
    </citation>
    <scope>NUCLEOTIDE SEQUENCE [LARGE SCALE GENOMIC DNA]</scope>
    <source>
        <strain evidence="3 4">AF14-42</strain>
    </source>
</reference>
<comment type="caution">
    <text evidence="3">The sequence shown here is derived from an EMBL/GenBank/DDBJ whole genome shotgun (WGS) entry which is preliminary data.</text>
</comment>
<evidence type="ECO:0000313" key="3">
    <source>
        <dbReference type="EMBL" id="RGV38131.1"/>
    </source>
</evidence>
<name>A0A412X8J0_BACUN</name>
<keyword evidence="2" id="KW-1133">Transmembrane helix</keyword>
<accession>A0A412X8J0</accession>
<evidence type="ECO:0000256" key="2">
    <source>
        <dbReference type="SAM" id="Phobius"/>
    </source>
</evidence>
<evidence type="ECO:0000256" key="1">
    <source>
        <dbReference type="SAM" id="MobiDB-lite"/>
    </source>
</evidence>
<organism evidence="3 4">
    <name type="scientific">Bacteroides uniformis</name>
    <dbReference type="NCBI Taxonomy" id="820"/>
    <lineage>
        <taxon>Bacteria</taxon>
        <taxon>Pseudomonadati</taxon>
        <taxon>Bacteroidota</taxon>
        <taxon>Bacteroidia</taxon>
        <taxon>Bacteroidales</taxon>
        <taxon>Bacteroidaceae</taxon>
        <taxon>Bacteroides</taxon>
    </lineage>
</organism>
<proteinExistence type="predicted"/>
<keyword evidence="2" id="KW-0812">Transmembrane</keyword>
<evidence type="ECO:0000313" key="4">
    <source>
        <dbReference type="Proteomes" id="UP000285343"/>
    </source>
</evidence>
<dbReference type="AlphaFoldDB" id="A0A412X8J0"/>
<gene>
    <name evidence="3" type="ORF">DWW14_18645</name>
</gene>
<feature type="transmembrane region" description="Helical" evidence="2">
    <location>
        <begin position="41"/>
        <end position="59"/>
    </location>
</feature>
<feature type="region of interest" description="Disordered" evidence="1">
    <location>
        <begin position="311"/>
        <end position="341"/>
    </location>
</feature>
<sequence length="496" mass="58078">MLGIRIEKDYLSTLSGYYTYWLLEKITGKEKYNIAKYNLKYLELAYILFGLVNILGIIMKYRDFKTFIGFLAILHSNCKKYHSTAEDIYNMLKEIPGLDALNLLGKISPDLAASEQLAHYLQKNDKDNFRKTLLNGEYKFPNIKELCDIYRFGVKMQKNMLYISSKRTDTKIFMLEVENIINELTDIPFKYMFNTTRTSNFTSMGKAAKKDAYSYCENILIFYFMFMEETKNIFLEKNIVNKFIKIIKFTPLYNDMYKKSHAIYSKVIKESLKSKSFSNLANEYLETNHPNILEIISDNFLKTDSNNSPQINHDEISKSDSANLKNAGSSEATMSDSKPDNDDKKVVILQLPDDYFKKPCDMSANVYADILQNCKAATHEVWRFTKLINYIAEQGYIDKDYETMLSFAFHLTRICYPENFQAKEKIKWNKDLNALFCITKNLYYKPRYKQLIKSFIIAPNDYANLAAGSGFAERVSDKEFYKKMYEIYPKYFPIIE</sequence>
<feature type="compositionally biased region" description="Polar residues" evidence="1">
    <location>
        <begin position="319"/>
        <end position="336"/>
    </location>
</feature>
<dbReference type="EMBL" id="QRZC01000031">
    <property type="protein sequence ID" value="RGV38131.1"/>
    <property type="molecule type" value="Genomic_DNA"/>
</dbReference>
<protein>
    <submittedName>
        <fullName evidence="3">Uncharacterized protein</fullName>
    </submittedName>
</protein>
<dbReference type="Proteomes" id="UP000285343">
    <property type="component" value="Unassembled WGS sequence"/>
</dbReference>
<keyword evidence="2" id="KW-0472">Membrane</keyword>